<organism evidence="3 4">
    <name type="scientific">Linum trigynum</name>
    <dbReference type="NCBI Taxonomy" id="586398"/>
    <lineage>
        <taxon>Eukaryota</taxon>
        <taxon>Viridiplantae</taxon>
        <taxon>Streptophyta</taxon>
        <taxon>Embryophyta</taxon>
        <taxon>Tracheophyta</taxon>
        <taxon>Spermatophyta</taxon>
        <taxon>Magnoliopsida</taxon>
        <taxon>eudicotyledons</taxon>
        <taxon>Gunneridae</taxon>
        <taxon>Pentapetalae</taxon>
        <taxon>rosids</taxon>
        <taxon>fabids</taxon>
        <taxon>Malpighiales</taxon>
        <taxon>Linaceae</taxon>
        <taxon>Linum</taxon>
    </lineage>
</organism>
<evidence type="ECO:0000313" key="3">
    <source>
        <dbReference type="EMBL" id="CAL1394313.1"/>
    </source>
</evidence>
<protein>
    <submittedName>
        <fullName evidence="3">Uncharacterized protein</fullName>
    </submittedName>
</protein>
<evidence type="ECO:0000256" key="1">
    <source>
        <dbReference type="ARBA" id="ARBA00022741"/>
    </source>
</evidence>
<evidence type="ECO:0000313" key="4">
    <source>
        <dbReference type="Proteomes" id="UP001497516"/>
    </source>
</evidence>
<dbReference type="Gene3D" id="2.60.34.10">
    <property type="entry name" value="Substrate Binding Domain Of DNAk, Chain A, domain 1"/>
    <property type="match status" value="1"/>
</dbReference>
<proteinExistence type="predicted"/>
<keyword evidence="2" id="KW-0067">ATP-binding</keyword>
<name>A0AAV2F955_9ROSI</name>
<dbReference type="Pfam" id="PF00012">
    <property type="entry name" value="HSP70"/>
    <property type="match status" value="1"/>
</dbReference>
<dbReference type="InterPro" id="IPR029047">
    <property type="entry name" value="HSP70_peptide-bd_sf"/>
</dbReference>
<keyword evidence="4" id="KW-1185">Reference proteome</keyword>
<dbReference type="PANTHER" id="PTHR19375">
    <property type="entry name" value="HEAT SHOCK PROTEIN 70KDA"/>
    <property type="match status" value="1"/>
</dbReference>
<dbReference type="Proteomes" id="UP001497516">
    <property type="component" value="Chromosome 6"/>
</dbReference>
<dbReference type="AlphaFoldDB" id="A0AAV2F955"/>
<dbReference type="EMBL" id="OZ034819">
    <property type="protein sequence ID" value="CAL1394313.1"/>
    <property type="molecule type" value="Genomic_DNA"/>
</dbReference>
<sequence>MNFKVYLGERSKASQNKPLAQLDFPNLPVGLKGVEKVTLSLDIDAKGALNVLAEHQATGRNLKLVVEGVGVKGKLMVTDEEVEKMVREGEEHKLENEESANRAVAASAMLSYACAMTTRGGHQTT</sequence>
<dbReference type="GO" id="GO:0005524">
    <property type="term" value="F:ATP binding"/>
    <property type="evidence" value="ECO:0007669"/>
    <property type="project" value="UniProtKB-KW"/>
</dbReference>
<dbReference type="GO" id="GO:0140662">
    <property type="term" value="F:ATP-dependent protein folding chaperone"/>
    <property type="evidence" value="ECO:0007669"/>
    <property type="project" value="InterPro"/>
</dbReference>
<evidence type="ECO:0000256" key="2">
    <source>
        <dbReference type="ARBA" id="ARBA00022840"/>
    </source>
</evidence>
<dbReference type="InterPro" id="IPR013126">
    <property type="entry name" value="Hsp_70_fam"/>
</dbReference>
<accession>A0AAV2F955</accession>
<gene>
    <name evidence="3" type="ORF">LTRI10_LOCUS34826</name>
</gene>
<reference evidence="3 4" key="1">
    <citation type="submission" date="2024-04" db="EMBL/GenBank/DDBJ databases">
        <authorList>
            <person name="Fracassetti M."/>
        </authorList>
    </citation>
    <scope>NUCLEOTIDE SEQUENCE [LARGE SCALE GENOMIC DNA]</scope>
</reference>
<dbReference type="SUPFAM" id="SSF100920">
    <property type="entry name" value="Heat shock protein 70kD (HSP70), peptide-binding domain"/>
    <property type="match status" value="1"/>
</dbReference>
<keyword evidence="1" id="KW-0547">Nucleotide-binding</keyword>